<feature type="domain" description="Protein kinase" evidence="3">
    <location>
        <begin position="1"/>
        <end position="103"/>
    </location>
</feature>
<evidence type="ECO:0000256" key="1">
    <source>
        <dbReference type="ARBA" id="ARBA00022741"/>
    </source>
</evidence>
<dbReference type="PROSITE" id="PS50011">
    <property type="entry name" value="PROTEIN_KINASE_DOM"/>
    <property type="match status" value="1"/>
</dbReference>
<dbReference type="InterPro" id="IPR000719">
    <property type="entry name" value="Prot_kinase_dom"/>
</dbReference>
<feature type="non-terminal residue" evidence="4">
    <location>
        <position position="1"/>
    </location>
</feature>
<dbReference type="PANTHER" id="PTHR27007">
    <property type="match status" value="1"/>
</dbReference>
<dbReference type="GO" id="GO:0005524">
    <property type="term" value="F:ATP binding"/>
    <property type="evidence" value="ECO:0007669"/>
    <property type="project" value="UniProtKB-KW"/>
</dbReference>
<proteinExistence type="predicted"/>
<evidence type="ECO:0000256" key="2">
    <source>
        <dbReference type="ARBA" id="ARBA00022840"/>
    </source>
</evidence>
<dbReference type="EMBL" id="CAUOFW020000869">
    <property type="protein sequence ID" value="CAK9138196.1"/>
    <property type="molecule type" value="Genomic_DNA"/>
</dbReference>
<evidence type="ECO:0000313" key="4">
    <source>
        <dbReference type="EMBL" id="CAK9138196.1"/>
    </source>
</evidence>
<dbReference type="Proteomes" id="UP001642360">
    <property type="component" value="Unassembled WGS sequence"/>
</dbReference>
<organism evidence="4 5">
    <name type="scientific">Ilex paraguariensis</name>
    <name type="common">yerba mate</name>
    <dbReference type="NCBI Taxonomy" id="185542"/>
    <lineage>
        <taxon>Eukaryota</taxon>
        <taxon>Viridiplantae</taxon>
        <taxon>Streptophyta</taxon>
        <taxon>Embryophyta</taxon>
        <taxon>Tracheophyta</taxon>
        <taxon>Spermatophyta</taxon>
        <taxon>Magnoliopsida</taxon>
        <taxon>eudicotyledons</taxon>
        <taxon>Gunneridae</taxon>
        <taxon>Pentapetalae</taxon>
        <taxon>asterids</taxon>
        <taxon>campanulids</taxon>
        <taxon>Aquifoliales</taxon>
        <taxon>Aquifoliaceae</taxon>
        <taxon>Ilex</taxon>
    </lineage>
</organism>
<keyword evidence="5" id="KW-1185">Reference proteome</keyword>
<reference evidence="4 5" key="1">
    <citation type="submission" date="2024-02" db="EMBL/GenBank/DDBJ databases">
        <authorList>
            <person name="Vignale AGUSTIN F."/>
            <person name="Sosa J E."/>
            <person name="Modenutti C."/>
        </authorList>
    </citation>
    <scope>NUCLEOTIDE SEQUENCE [LARGE SCALE GENOMIC DNA]</scope>
</reference>
<dbReference type="AlphaFoldDB" id="A0ABC8QZL7"/>
<name>A0ABC8QZL7_9AQUA</name>
<protein>
    <recommendedName>
        <fullName evidence="3">Protein kinase domain-containing protein</fullName>
    </recommendedName>
</protein>
<dbReference type="InterPro" id="IPR011009">
    <property type="entry name" value="Kinase-like_dom_sf"/>
</dbReference>
<comment type="caution">
    <text evidence="4">The sequence shown here is derived from an EMBL/GenBank/DDBJ whole genome shotgun (WGS) entry which is preliminary data.</text>
</comment>
<keyword evidence="1" id="KW-0547">Nucleotide-binding</keyword>
<accession>A0ABC8QZL7</accession>
<evidence type="ECO:0000259" key="3">
    <source>
        <dbReference type="PROSITE" id="PS50011"/>
    </source>
</evidence>
<keyword evidence="2" id="KW-0067">ATP-binding</keyword>
<evidence type="ECO:0000313" key="5">
    <source>
        <dbReference type="Proteomes" id="UP001642360"/>
    </source>
</evidence>
<dbReference type="SUPFAM" id="SSF56112">
    <property type="entry name" value="Protein kinase-like (PK-like)"/>
    <property type="match status" value="1"/>
</dbReference>
<dbReference type="InterPro" id="IPR050528">
    <property type="entry name" value="L-type_Lectin-RKs"/>
</dbReference>
<sequence>KSNMESDVYSFGIVSLELACGRKPIDPNATEGKRRMVEWVWNLYGTSKLLEAFDPKLSAENNEQEIEQLMIVGLWCAHPDPNLRPSIRQAIHVLNFEAPLPVLPSKMPVPTYLSPSGSRPLSYGTTVSERSWNQSLSYSYNTDSSKFTTSSTTCSSSASLLHTQ</sequence>
<gene>
    <name evidence="4" type="ORF">ILEXP_LOCUS5291</name>
</gene>
<dbReference type="Gene3D" id="1.10.510.10">
    <property type="entry name" value="Transferase(Phosphotransferase) domain 1"/>
    <property type="match status" value="1"/>
</dbReference>